<proteinExistence type="predicted"/>
<dbReference type="GO" id="GO:0005634">
    <property type="term" value="C:nucleus"/>
    <property type="evidence" value="ECO:0007669"/>
    <property type="project" value="InterPro"/>
</dbReference>
<evidence type="ECO:0000313" key="2">
    <source>
        <dbReference type="EMBL" id="KAK4205379.1"/>
    </source>
</evidence>
<feature type="compositionally biased region" description="Acidic residues" evidence="1">
    <location>
        <begin position="100"/>
        <end position="112"/>
    </location>
</feature>
<dbReference type="InterPro" id="IPR018465">
    <property type="entry name" value="Scm3/HJURP"/>
</dbReference>
<feature type="compositionally biased region" description="Basic residues" evidence="1">
    <location>
        <begin position="637"/>
        <end position="646"/>
    </location>
</feature>
<dbReference type="EMBL" id="MU863877">
    <property type="protein sequence ID" value="KAK4205379.1"/>
    <property type="molecule type" value="Genomic_DNA"/>
</dbReference>
<feature type="region of interest" description="Disordered" evidence="1">
    <location>
        <begin position="970"/>
        <end position="1021"/>
    </location>
</feature>
<dbReference type="InterPro" id="IPR009072">
    <property type="entry name" value="Histone-fold"/>
</dbReference>
<dbReference type="GO" id="GO:0046982">
    <property type="term" value="F:protein heterodimerization activity"/>
    <property type="evidence" value="ECO:0007669"/>
    <property type="project" value="InterPro"/>
</dbReference>
<sequence length="1046" mass="112462">MEPRPTKRPRLCNPLETEEDPLEDELLSLPSEINARRDPNLKLERSRQHAVFKLKSAFESIFERYGRDFEGVGDEIDLRTGRIVVNNGHIASLKGSELLEGGESEEEDEGEGDVGTREDAREGGEKGLEDGGGTESVIGQDPMLPQMMGFSGFGGWPGMMGGGPPGLSGTMFPGQMGGFNGWPMDYGPPMNMPTSDPTWQAPALPPSYMYGPGAMTVTPVVKKKMMALISPREDQGDSGDDDLLGVSAEKSGKEVAETPIKQRLLPSKPPPDAGTGKKRGPRKPPRSKVGTDAPLKQGEQNDGKKETEKEASPRQEDAAMREADSTTSKTTLAQADAEVSVQDTEPSLVEPEMVESDARVAATENDGPKATPAKTTVMPLRSRASAAKGPVSTHDSDLYLYMSDSEQKPARKPRNQSLRVEIVAKRTIDVTSFRAITPEQSETESFELQKVDVEPMAPTETTETPAPEEKAASQPARPPTPESEKENEAQPQPPEEVFTRHAIDAEYDFSDDEESLPRPKKQSQKKAGTSRKKDESLLRRTLRKPLSIVASTTETISEKPEEDVPMPDAGNLNPQESGLGDQASPDEQPTTVDLTEPSPQPVSNNINTESSIPDVMVRSPEITKVIYRIGNEETPWPKRRRTRSSFRGRDPRGEIPDSDPIGGLSTQEDLDDDIRPPSPSLSFQAEEDTTMEIPDSYIEQSSELEIPETELRRDHTVPSPTLSSHAPDEEVLGHISTLSLQPPDVEISESTLTQPAGTTIQESSDAVPDLSSQSLNSGVAETVSSPPPHTPHDNDITVGNIELSSSPLIPKTAQAAKEKPQLKLATPESLATPARRRPGRPPKTKPTPAGTPSPALPIANSTPTPSAKPTLTPSTKAAPKPSAKPTPKPSAKPARTPTTSTKPTRTPSIKPPSSSPTTTTATKRKRLAGVLSLLSDSEDDELSLLSPSIAPVTPMIRSSPASHHVRMLPYTSTPSLKRDALMKSSSKSRRLGGQEGMKKTGLKRVRVDEGVGRTDGRGGRCGEEGGCGRAVCFGCSRVGRGLDGGG</sequence>
<reference evidence="2" key="2">
    <citation type="submission" date="2023-05" db="EMBL/GenBank/DDBJ databases">
        <authorList>
            <consortium name="Lawrence Berkeley National Laboratory"/>
            <person name="Steindorff A."/>
            <person name="Hensen N."/>
            <person name="Bonometti L."/>
            <person name="Westerberg I."/>
            <person name="Brannstrom I.O."/>
            <person name="Guillou S."/>
            <person name="Cros-Aarteil S."/>
            <person name="Calhoun S."/>
            <person name="Haridas S."/>
            <person name="Kuo A."/>
            <person name="Mondo S."/>
            <person name="Pangilinan J."/>
            <person name="Riley R."/>
            <person name="Labutti K."/>
            <person name="Andreopoulos B."/>
            <person name="Lipzen A."/>
            <person name="Chen C."/>
            <person name="Yanf M."/>
            <person name="Daum C."/>
            <person name="Ng V."/>
            <person name="Clum A."/>
            <person name="Ohm R."/>
            <person name="Martin F."/>
            <person name="Silar P."/>
            <person name="Natvig D."/>
            <person name="Lalanne C."/>
            <person name="Gautier V."/>
            <person name="Ament-Velasquez S.L."/>
            <person name="Kruys A."/>
            <person name="Hutchinson M.I."/>
            <person name="Powell A.J."/>
            <person name="Barry K."/>
            <person name="Miller A.N."/>
            <person name="Grigoriev I.V."/>
            <person name="Debuchy R."/>
            <person name="Gladieux P."/>
            <person name="Thoren M.H."/>
            <person name="Johannesson H."/>
        </authorList>
    </citation>
    <scope>NUCLEOTIDE SEQUENCE</scope>
    <source>
        <strain evidence="2">CBS 315.58</strain>
    </source>
</reference>
<keyword evidence="3" id="KW-1185">Reference proteome</keyword>
<feature type="compositionally biased region" description="Basic and acidic residues" evidence="1">
    <location>
        <begin position="114"/>
        <end position="129"/>
    </location>
</feature>
<feature type="compositionally biased region" description="Basic residues" evidence="1">
    <location>
        <begin position="518"/>
        <end position="530"/>
    </location>
</feature>
<dbReference type="Gene3D" id="1.10.20.10">
    <property type="entry name" value="Histone, subunit A"/>
    <property type="match status" value="1"/>
</dbReference>
<feature type="compositionally biased region" description="Polar residues" evidence="1">
    <location>
        <begin position="601"/>
        <end position="611"/>
    </location>
</feature>
<feature type="compositionally biased region" description="Acidic residues" evidence="1">
    <location>
        <begin position="16"/>
        <end position="26"/>
    </location>
</feature>
<feature type="region of interest" description="Disordered" evidence="1">
    <location>
        <begin position="631"/>
        <end position="924"/>
    </location>
</feature>
<dbReference type="Pfam" id="PF10384">
    <property type="entry name" value="Scm3"/>
    <property type="match status" value="1"/>
</dbReference>
<name>A0AAN6XRD7_9PEZI</name>
<dbReference type="PANTHER" id="PTHR15992:SF5">
    <property type="entry name" value="HOLLIDAY JUNCTION RECOGNITION PROTEIN"/>
    <property type="match status" value="1"/>
</dbReference>
<feature type="region of interest" description="Disordered" evidence="1">
    <location>
        <begin position="1"/>
        <end position="40"/>
    </location>
</feature>
<feature type="compositionally biased region" description="Basic and acidic residues" evidence="1">
    <location>
        <begin position="1005"/>
        <end position="1021"/>
    </location>
</feature>
<feature type="region of interest" description="Disordered" evidence="1">
    <location>
        <begin position="432"/>
        <end position="615"/>
    </location>
</feature>
<feature type="compositionally biased region" description="Basic and acidic residues" evidence="1">
    <location>
        <begin position="299"/>
        <end position="324"/>
    </location>
</feature>
<dbReference type="AlphaFoldDB" id="A0AAN6XRD7"/>
<feature type="region of interest" description="Disordered" evidence="1">
    <location>
        <begin position="96"/>
        <end position="142"/>
    </location>
</feature>
<feature type="region of interest" description="Disordered" evidence="1">
    <location>
        <begin position="230"/>
        <end position="394"/>
    </location>
</feature>
<comment type="caution">
    <text evidence="2">The sequence shown here is derived from an EMBL/GenBank/DDBJ whole genome shotgun (WGS) entry which is preliminary data.</text>
</comment>
<feature type="compositionally biased region" description="Acidic residues" evidence="1">
    <location>
        <begin position="505"/>
        <end position="514"/>
    </location>
</feature>
<feature type="compositionally biased region" description="Basic residues" evidence="1">
    <location>
        <begin position="276"/>
        <end position="286"/>
    </location>
</feature>
<evidence type="ECO:0000313" key="3">
    <source>
        <dbReference type="Proteomes" id="UP001303160"/>
    </source>
</evidence>
<protein>
    <submittedName>
        <fullName evidence="2">Uncharacterized protein</fullName>
    </submittedName>
</protein>
<feature type="compositionally biased region" description="Low complexity" evidence="1">
    <location>
        <begin position="454"/>
        <end position="465"/>
    </location>
</feature>
<feature type="compositionally biased region" description="Low complexity" evidence="1">
    <location>
        <begin position="872"/>
        <end position="881"/>
    </location>
</feature>
<gene>
    <name evidence="2" type="ORF">QBC40DRAFT_163067</name>
</gene>
<dbReference type="GO" id="GO:0042393">
    <property type="term" value="F:histone binding"/>
    <property type="evidence" value="ECO:0007669"/>
    <property type="project" value="InterPro"/>
</dbReference>
<evidence type="ECO:0000256" key="1">
    <source>
        <dbReference type="SAM" id="MobiDB-lite"/>
    </source>
</evidence>
<reference evidence="2" key="1">
    <citation type="journal article" date="2023" name="Mol. Phylogenet. Evol.">
        <title>Genome-scale phylogeny and comparative genomics of the fungal order Sordariales.</title>
        <authorList>
            <person name="Hensen N."/>
            <person name="Bonometti L."/>
            <person name="Westerberg I."/>
            <person name="Brannstrom I.O."/>
            <person name="Guillou S."/>
            <person name="Cros-Aarteil S."/>
            <person name="Calhoun S."/>
            <person name="Haridas S."/>
            <person name="Kuo A."/>
            <person name="Mondo S."/>
            <person name="Pangilinan J."/>
            <person name="Riley R."/>
            <person name="LaButti K."/>
            <person name="Andreopoulos B."/>
            <person name="Lipzen A."/>
            <person name="Chen C."/>
            <person name="Yan M."/>
            <person name="Daum C."/>
            <person name="Ng V."/>
            <person name="Clum A."/>
            <person name="Steindorff A."/>
            <person name="Ohm R.A."/>
            <person name="Martin F."/>
            <person name="Silar P."/>
            <person name="Natvig D.O."/>
            <person name="Lalanne C."/>
            <person name="Gautier V."/>
            <person name="Ament-Velasquez S.L."/>
            <person name="Kruys A."/>
            <person name="Hutchinson M.I."/>
            <person name="Powell A.J."/>
            <person name="Barry K."/>
            <person name="Miller A.N."/>
            <person name="Grigoriev I.V."/>
            <person name="Debuchy R."/>
            <person name="Gladieux P."/>
            <person name="Hiltunen Thoren M."/>
            <person name="Johannesson H."/>
        </authorList>
    </citation>
    <scope>NUCLEOTIDE SEQUENCE</scope>
    <source>
        <strain evidence="2">CBS 315.58</strain>
    </source>
</reference>
<feature type="compositionally biased region" description="Basic residues" evidence="1">
    <location>
        <begin position="1"/>
        <end position="10"/>
    </location>
</feature>
<organism evidence="2 3">
    <name type="scientific">Triangularia verruculosa</name>
    <dbReference type="NCBI Taxonomy" id="2587418"/>
    <lineage>
        <taxon>Eukaryota</taxon>
        <taxon>Fungi</taxon>
        <taxon>Dikarya</taxon>
        <taxon>Ascomycota</taxon>
        <taxon>Pezizomycotina</taxon>
        <taxon>Sordariomycetes</taxon>
        <taxon>Sordariomycetidae</taxon>
        <taxon>Sordariales</taxon>
        <taxon>Podosporaceae</taxon>
        <taxon>Triangularia</taxon>
    </lineage>
</organism>
<feature type="compositionally biased region" description="Polar residues" evidence="1">
    <location>
        <begin position="859"/>
        <end position="871"/>
    </location>
</feature>
<feature type="compositionally biased region" description="Low complexity" evidence="1">
    <location>
        <begin position="891"/>
        <end position="908"/>
    </location>
</feature>
<dbReference type="PANTHER" id="PTHR15992">
    <property type="entry name" value="HOLLIDAY JUNCTION RECOGNITION PROTEIN"/>
    <property type="match status" value="1"/>
</dbReference>
<accession>A0AAN6XRD7</accession>
<dbReference type="Proteomes" id="UP001303160">
    <property type="component" value="Unassembled WGS sequence"/>
</dbReference>
<feature type="compositionally biased region" description="Basic residues" evidence="1">
    <location>
        <begin position="834"/>
        <end position="843"/>
    </location>
</feature>
<feature type="compositionally biased region" description="Polar residues" evidence="1">
    <location>
        <begin position="748"/>
        <end position="784"/>
    </location>
</feature>